<proteinExistence type="inferred from homology"/>
<feature type="transmembrane region" description="Helical" evidence="12">
    <location>
        <begin position="375"/>
        <end position="396"/>
    </location>
</feature>
<dbReference type="PANTHER" id="PTHR23502:SF43">
    <property type="entry name" value="MULTIDRUG TRANSPORTER MDFA"/>
    <property type="match status" value="1"/>
</dbReference>
<dbReference type="PROSITE" id="PS50850">
    <property type="entry name" value="MFS"/>
    <property type="match status" value="1"/>
</dbReference>
<keyword evidence="4" id="KW-1003">Cell membrane</keyword>
<comment type="similarity">
    <text evidence="10">Belongs to the major facilitator superfamily. MdfA family.</text>
</comment>
<keyword evidence="3" id="KW-0813">Transport</keyword>
<dbReference type="GO" id="GO:0015385">
    <property type="term" value="F:sodium:proton antiporter activity"/>
    <property type="evidence" value="ECO:0007669"/>
    <property type="project" value="TreeGrafter"/>
</dbReference>
<comment type="subcellular location">
    <subcellularLocation>
        <location evidence="1">Cell inner membrane</location>
        <topology evidence="1">Multi-pass membrane protein</topology>
    </subcellularLocation>
</comment>
<dbReference type="GO" id="GO:0005886">
    <property type="term" value="C:plasma membrane"/>
    <property type="evidence" value="ECO:0007669"/>
    <property type="project" value="UniProtKB-SubCell"/>
</dbReference>
<dbReference type="InterPro" id="IPR011701">
    <property type="entry name" value="MFS"/>
</dbReference>
<dbReference type="InterPro" id="IPR005829">
    <property type="entry name" value="Sugar_transporter_CS"/>
</dbReference>
<dbReference type="EMBL" id="CP028519">
    <property type="protein sequence ID" value="AVY94934.1"/>
    <property type="molecule type" value="Genomic_DNA"/>
</dbReference>
<dbReference type="CDD" id="cd17320">
    <property type="entry name" value="MFS_MdfA_MDR_like"/>
    <property type="match status" value="1"/>
</dbReference>
<name>A0A2S0PC21_9NEIS</name>
<dbReference type="Proteomes" id="UP000244173">
    <property type="component" value="Chromosome"/>
</dbReference>
<feature type="transmembrane region" description="Helical" evidence="12">
    <location>
        <begin position="346"/>
        <end position="369"/>
    </location>
</feature>
<gene>
    <name evidence="14" type="ORF">DAI18_13455</name>
</gene>
<dbReference type="GO" id="GO:0046677">
    <property type="term" value="P:response to antibiotic"/>
    <property type="evidence" value="ECO:0007669"/>
    <property type="project" value="UniProtKB-KW"/>
</dbReference>
<comment type="subunit">
    <text evidence="2">Monomer.</text>
</comment>
<feature type="transmembrane region" description="Helical" evidence="12">
    <location>
        <begin position="106"/>
        <end position="127"/>
    </location>
</feature>
<feature type="transmembrane region" description="Helical" evidence="12">
    <location>
        <begin position="168"/>
        <end position="188"/>
    </location>
</feature>
<feature type="transmembrane region" description="Helical" evidence="12">
    <location>
        <begin position="255"/>
        <end position="273"/>
    </location>
</feature>
<dbReference type="Pfam" id="PF07690">
    <property type="entry name" value="MFS_1"/>
    <property type="match status" value="1"/>
</dbReference>
<dbReference type="GO" id="GO:1990961">
    <property type="term" value="P:xenobiotic detoxification by transmembrane export across the plasma membrane"/>
    <property type="evidence" value="ECO:0007669"/>
    <property type="project" value="TreeGrafter"/>
</dbReference>
<accession>A0A2S0PC21</accession>
<dbReference type="AlphaFoldDB" id="A0A2S0PC21"/>
<evidence type="ECO:0000256" key="11">
    <source>
        <dbReference type="ARBA" id="ARBA00040126"/>
    </source>
</evidence>
<evidence type="ECO:0000256" key="3">
    <source>
        <dbReference type="ARBA" id="ARBA00022448"/>
    </source>
</evidence>
<keyword evidence="6 12" id="KW-0812">Transmembrane</keyword>
<dbReference type="PROSITE" id="PS00216">
    <property type="entry name" value="SUGAR_TRANSPORT_1"/>
    <property type="match status" value="1"/>
</dbReference>
<dbReference type="SUPFAM" id="SSF103473">
    <property type="entry name" value="MFS general substrate transporter"/>
    <property type="match status" value="1"/>
</dbReference>
<dbReference type="OrthoDB" id="9814303at2"/>
<dbReference type="PANTHER" id="PTHR23502">
    <property type="entry name" value="MAJOR FACILITATOR SUPERFAMILY"/>
    <property type="match status" value="1"/>
</dbReference>
<evidence type="ECO:0000256" key="2">
    <source>
        <dbReference type="ARBA" id="ARBA00011245"/>
    </source>
</evidence>
<feature type="transmembrane region" description="Helical" evidence="12">
    <location>
        <begin position="81"/>
        <end position="100"/>
    </location>
</feature>
<dbReference type="NCBIfam" id="NF011931">
    <property type="entry name" value="PRK15402.1"/>
    <property type="match status" value="1"/>
</dbReference>
<dbReference type="InterPro" id="IPR020846">
    <property type="entry name" value="MFS_dom"/>
</dbReference>
<dbReference type="STRING" id="1122240.GCA_000620105_01592"/>
<protein>
    <recommendedName>
        <fullName evidence="11">Multidrug transporter MdfA</fullName>
    </recommendedName>
</protein>
<evidence type="ECO:0000256" key="1">
    <source>
        <dbReference type="ARBA" id="ARBA00004429"/>
    </source>
</evidence>
<reference evidence="14 15" key="1">
    <citation type="submission" date="2018-04" db="EMBL/GenBank/DDBJ databases">
        <title>Denitrifier Microvirgula.</title>
        <authorList>
            <person name="Anderson E."/>
            <person name="Jang J."/>
            <person name="Ishii S."/>
        </authorList>
    </citation>
    <scope>NUCLEOTIDE SEQUENCE [LARGE SCALE GENOMIC DNA]</scope>
    <source>
        <strain evidence="14 15">BE2.4</strain>
    </source>
</reference>
<evidence type="ECO:0000256" key="12">
    <source>
        <dbReference type="SAM" id="Phobius"/>
    </source>
</evidence>
<dbReference type="InterPro" id="IPR036259">
    <property type="entry name" value="MFS_trans_sf"/>
</dbReference>
<evidence type="ECO:0000256" key="5">
    <source>
        <dbReference type="ARBA" id="ARBA00022519"/>
    </source>
</evidence>
<evidence type="ECO:0000256" key="6">
    <source>
        <dbReference type="ARBA" id="ARBA00022692"/>
    </source>
</evidence>
<evidence type="ECO:0000313" key="14">
    <source>
        <dbReference type="EMBL" id="AVY94934.1"/>
    </source>
</evidence>
<feature type="transmembrane region" description="Helical" evidence="12">
    <location>
        <begin position="285"/>
        <end position="304"/>
    </location>
</feature>
<evidence type="ECO:0000256" key="8">
    <source>
        <dbReference type="ARBA" id="ARBA00023136"/>
    </source>
</evidence>
<dbReference type="KEGG" id="maer:DAI18_13455"/>
<keyword evidence="7 12" id="KW-1133">Transmembrane helix</keyword>
<dbReference type="Gene3D" id="1.20.1720.10">
    <property type="entry name" value="Multidrug resistance protein D"/>
    <property type="match status" value="1"/>
</dbReference>
<evidence type="ECO:0000313" key="15">
    <source>
        <dbReference type="Proteomes" id="UP000244173"/>
    </source>
</evidence>
<evidence type="ECO:0000256" key="9">
    <source>
        <dbReference type="ARBA" id="ARBA00023251"/>
    </source>
</evidence>
<evidence type="ECO:0000256" key="10">
    <source>
        <dbReference type="ARBA" id="ARBA00038406"/>
    </source>
</evidence>
<sequence length="416" mass="44503">MQKKITTLTLSVLCFPLALVLFEFAVYIANDMIQPGMLHVVAEFGVDISWVATSMTAFLLGGITVPWLLGPLSDRIGRRPVMLAGVALFVLSCLAMLWVGGIESFIAMRVLQGVGLCFIAAVGYAAVQEAFDENTAIKVTALMANVALIAPLLGPVAGAVLIEIWPWRSIFVLIAAIAALGWLGLWYFMPETVQPGSGPLPLSQIGRDYRAVLTDRGFIAASLCMPFMALPLLGWIALSPVFLIEDGGMSTLEYGLWQIPVFGALIAGNLILVRVSDRWQLGRSVVVGRLPQMLGATLMLAGCLLTSVPWFWIIAGISLTSLGEGLCFAVLYRFALTASPIAKGTVAASVGMLSMVVYVFGIEGLKFAYLQWGEVGYAALSACSTALYLWLSRGVLQRAMAARARESGEPALASQS</sequence>
<feature type="domain" description="Major facilitator superfamily (MFS) profile" evidence="13">
    <location>
        <begin position="9"/>
        <end position="416"/>
    </location>
</feature>
<evidence type="ECO:0000256" key="4">
    <source>
        <dbReference type="ARBA" id="ARBA00022475"/>
    </source>
</evidence>
<feature type="transmembrane region" description="Helical" evidence="12">
    <location>
        <begin position="217"/>
        <end position="243"/>
    </location>
</feature>
<evidence type="ECO:0000256" key="7">
    <source>
        <dbReference type="ARBA" id="ARBA00022989"/>
    </source>
</evidence>
<feature type="transmembrane region" description="Helical" evidence="12">
    <location>
        <begin position="7"/>
        <end position="28"/>
    </location>
</feature>
<keyword evidence="8 12" id="KW-0472">Membrane</keyword>
<feature type="transmembrane region" description="Helical" evidence="12">
    <location>
        <begin position="139"/>
        <end position="162"/>
    </location>
</feature>
<evidence type="ECO:0000259" key="13">
    <source>
        <dbReference type="PROSITE" id="PS50850"/>
    </source>
</evidence>
<feature type="transmembrane region" description="Helical" evidence="12">
    <location>
        <begin position="310"/>
        <end position="334"/>
    </location>
</feature>
<keyword evidence="5" id="KW-0997">Cell inner membrane</keyword>
<feature type="transmembrane region" description="Helical" evidence="12">
    <location>
        <begin position="48"/>
        <end position="69"/>
    </location>
</feature>
<keyword evidence="15" id="KW-1185">Reference proteome</keyword>
<keyword evidence="9" id="KW-0046">Antibiotic resistance</keyword>
<dbReference type="RefSeq" id="WP_107889674.1">
    <property type="nucleotide sequence ID" value="NZ_CP028519.1"/>
</dbReference>
<organism evidence="14 15">
    <name type="scientific">Microvirgula aerodenitrificans</name>
    <dbReference type="NCBI Taxonomy" id="57480"/>
    <lineage>
        <taxon>Bacteria</taxon>
        <taxon>Pseudomonadati</taxon>
        <taxon>Pseudomonadota</taxon>
        <taxon>Betaproteobacteria</taxon>
        <taxon>Neisseriales</taxon>
        <taxon>Aquaspirillaceae</taxon>
        <taxon>Microvirgula</taxon>
    </lineage>
</organism>